<dbReference type="AlphaFoldDB" id="A0A7C3WHN3"/>
<organism evidence="2">
    <name type="scientific">Desulfobacca acetoxidans</name>
    <dbReference type="NCBI Taxonomy" id="60893"/>
    <lineage>
        <taxon>Bacteria</taxon>
        <taxon>Pseudomonadati</taxon>
        <taxon>Thermodesulfobacteriota</taxon>
        <taxon>Desulfobaccia</taxon>
        <taxon>Desulfobaccales</taxon>
        <taxon>Desulfobaccaceae</taxon>
        <taxon>Desulfobacca</taxon>
    </lineage>
</organism>
<dbReference type="InterPro" id="IPR034756">
    <property type="entry name" value="T2SSM_b"/>
</dbReference>
<protein>
    <recommendedName>
        <fullName evidence="3">General secretion pathway protein GspM</fullName>
    </recommendedName>
</protein>
<reference evidence="2" key="1">
    <citation type="journal article" date="2020" name="mSystems">
        <title>Genome- and Community-Level Interaction Insights into Carbon Utilization and Element Cycling Functions of Hydrothermarchaeota in Hydrothermal Sediment.</title>
        <authorList>
            <person name="Zhou Z."/>
            <person name="Liu Y."/>
            <person name="Xu W."/>
            <person name="Pan J."/>
            <person name="Luo Z.H."/>
            <person name="Li M."/>
        </authorList>
    </citation>
    <scope>NUCLEOTIDE SEQUENCE [LARGE SCALE GENOMIC DNA]</scope>
    <source>
        <strain evidence="2">SpSt-776</strain>
    </source>
</reference>
<feature type="transmembrane region" description="Helical" evidence="1">
    <location>
        <begin position="31"/>
        <end position="53"/>
    </location>
</feature>
<accession>A0A7C3WHN3</accession>
<proteinExistence type="predicted"/>
<keyword evidence="1" id="KW-1133">Transmembrane helix</keyword>
<dbReference type="EMBL" id="DTHB01000042">
    <property type="protein sequence ID" value="HGB14610.1"/>
    <property type="molecule type" value="Genomic_DNA"/>
</dbReference>
<dbReference type="NCBIfam" id="NF040576">
    <property type="entry name" value="T2SS_GspM_XpsM"/>
    <property type="match status" value="1"/>
</dbReference>
<evidence type="ECO:0000256" key="1">
    <source>
        <dbReference type="SAM" id="Phobius"/>
    </source>
</evidence>
<keyword evidence="1" id="KW-0812">Transmembrane</keyword>
<name>A0A7C3WHN3_9BACT</name>
<sequence>MTLAAKFSKLKLKLRAQAEALDKLPARQRHLVLGGAGILLVLLAYLLVLSPLLDLKASWARELEQKALLLQKYKLLQRNASAVAHSYQDLQKALAQMEGQLLTGANPAVASADLQEILKNLTRTLGVQVTSTKVLPPQESGAYLEVPIEVQLTCSLEQLVRMLYRLEHHEKLLMVTELEVNAPRRLRTPPQEPNLRAHLVVEGLVKKSSGS</sequence>
<evidence type="ECO:0008006" key="3">
    <source>
        <dbReference type="Google" id="ProtNLM"/>
    </source>
</evidence>
<keyword evidence="1" id="KW-0472">Membrane</keyword>
<gene>
    <name evidence="2" type="ORF">ENV62_05170</name>
</gene>
<dbReference type="InterPro" id="IPR014717">
    <property type="entry name" value="Transl_elong_EF1B/ribsomal_bS6"/>
</dbReference>
<comment type="caution">
    <text evidence="2">The sequence shown here is derived from an EMBL/GenBank/DDBJ whole genome shotgun (WGS) entry which is preliminary data.</text>
</comment>
<evidence type="ECO:0000313" key="2">
    <source>
        <dbReference type="EMBL" id="HGB14610.1"/>
    </source>
</evidence>
<dbReference type="Gene3D" id="3.30.70.60">
    <property type="match status" value="1"/>
</dbReference>
<dbReference type="Pfam" id="PF10741">
    <property type="entry name" value="T2SSM_b"/>
    <property type="match status" value="1"/>
</dbReference>